<evidence type="ECO:0000259" key="3">
    <source>
        <dbReference type="PROSITE" id="PS50878"/>
    </source>
</evidence>
<name>A0AAV7WEJ0_PLEWA</name>
<dbReference type="Pfam" id="PF00078">
    <property type="entry name" value="RVT_1"/>
    <property type="match status" value="1"/>
</dbReference>
<evidence type="ECO:0000256" key="2">
    <source>
        <dbReference type="ARBA" id="ARBA00012180"/>
    </source>
</evidence>
<dbReference type="EC" id="3.1.26.4" evidence="2"/>
<evidence type="ECO:0000313" key="4">
    <source>
        <dbReference type="EMBL" id="KAJ1210983.1"/>
    </source>
</evidence>
<keyword evidence="5" id="KW-1185">Reference proteome</keyword>
<dbReference type="Proteomes" id="UP001066276">
    <property type="component" value="Chromosome 1_2"/>
</dbReference>
<accession>A0AAV7WEJ0</accession>
<dbReference type="InterPro" id="IPR051320">
    <property type="entry name" value="Viral_Replic_Matur_Polypro"/>
</dbReference>
<gene>
    <name evidence="4" type="ORF">NDU88_006345</name>
</gene>
<dbReference type="InterPro" id="IPR043502">
    <property type="entry name" value="DNA/RNA_pol_sf"/>
</dbReference>
<dbReference type="EMBL" id="JANPWB010000002">
    <property type="protein sequence ID" value="KAJ1210983.1"/>
    <property type="molecule type" value="Genomic_DNA"/>
</dbReference>
<evidence type="ECO:0000313" key="5">
    <source>
        <dbReference type="Proteomes" id="UP001066276"/>
    </source>
</evidence>
<comment type="caution">
    <text evidence="4">The sequence shown here is derived from an EMBL/GenBank/DDBJ whole genome shotgun (WGS) entry which is preliminary data.</text>
</comment>
<feature type="domain" description="Reverse transcriptase" evidence="3">
    <location>
        <begin position="184"/>
        <end position="347"/>
    </location>
</feature>
<sequence>MPLRKRVLLKNKKWALALLDSAAEVTIVCRNLLEHLEVKATDDFIQVETADMRGSELDRVYRVTLQLEDIERTIHAIFWDREVKIYDILLAEQDWPPDFVHTCPYGEEVIKPSLSPLVPEELAESYSIEWALAQAPALYRNHVGWDRDSLYHVIPIKDEPQPQPQYPIKHEARAPVREILTQLEYQGLIEPCVSPMNNPLFPVAKPDHSYRIVLDYRLLNEHTRTYAIQNWHSTALMGNNVRKKYKTTLDISNGFFCQNIAPESRDLTSFSTLGSQKKFCHLPQGYKNSPGLFAARVTAILHEIDPEALSYVDDIYLTDDELLQHLRRVARIVVGFAEIGYKFNFQK</sequence>
<proteinExistence type="inferred from homology"/>
<reference evidence="4" key="1">
    <citation type="journal article" date="2022" name="bioRxiv">
        <title>Sequencing and chromosome-scale assembly of the giantPleurodeles waltlgenome.</title>
        <authorList>
            <person name="Brown T."/>
            <person name="Elewa A."/>
            <person name="Iarovenko S."/>
            <person name="Subramanian E."/>
            <person name="Araus A.J."/>
            <person name="Petzold A."/>
            <person name="Susuki M."/>
            <person name="Suzuki K.-i.T."/>
            <person name="Hayashi T."/>
            <person name="Toyoda A."/>
            <person name="Oliveira C."/>
            <person name="Osipova E."/>
            <person name="Leigh N.D."/>
            <person name="Simon A."/>
            <person name="Yun M.H."/>
        </authorList>
    </citation>
    <scope>NUCLEOTIDE SEQUENCE</scope>
    <source>
        <strain evidence="4">20211129_DDA</strain>
        <tissue evidence="4">Liver</tissue>
    </source>
</reference>
<dbReference type="InterPro" id="IPR000477">
    <property type="entry name" value="RT_dom"/>
</dbReference>
<organism evidence="4 5">
    <name type="scientific">Pleurodeles waltl</name>
    <name type="common">Iberian ribbed newt</name>
    <dbReference type="NCBI Taxonomy" id="8319"/>
    <lineage>
        <taxon>Eukaryota</taxon>
        <taxon>Metazoa</taxon>
        <taxon>Chordata</taxon>
        <taxon>Craniata</taxon>
        <taxon>Vertebrata</taxon>
        <taxon>Euteleostomi</taxon>
        <taxon>Amphibia</taxon>
        <taxon>Batrachia</taxon>
        <taxon>Caudata</taxon>
        <taxon>Salamandroidea</taxon>
        <taxon>Salamandridae</taxon>
        <taxon>Pleurodelinae</taxon>
        <taxon>Pleurodeles</taxon>
    </lineage>
</organism>
<comment type="similarity">
    <text evidence="1">Belongs to the beta type-B retroviral polymerase family. HERV class-II K(HML-2) pol subfamily.</text>
</comment>
<evidence type="ECO:0000256" key="1">
    <source>
        <dbReference type="ARBA" id="ARBA00010879"/>
    </source>
</evidence>
<dbReference type="InterPro" id="IPR043128">
    <property type="entry name" value="Rev_trsase/Diguanyl_cyclase"/>
</dbReference>
<protein>
    <recommendedName>
        <fullName evidence="2">ribonuclease H</fullName>
        <ecNumber evidence="2">3.1.26.4</ecNumber>
    </recommendedName>
</protein>
<dbReference type="Gene3D" id="3.30.70.270">
    <property type="match status" value="1"/>
</dbReference>
<dbReference type="AlphaFoldDB" id="A0AAV7WEJ0"/>
<dbReference type="SUPFAM" id="SSF56672">
    <property type="entry name" value="DNA/RNA polymerases"/>
    <property type="match status" value="1"/>
</dbReference>
<dbReference type="PROSITE" id="PS50878">
    <property type="entry name" value="RT_POL"/>
    <property type="match status" value="1"/>
</dbReference>
<dbReference type="Gene3D" id="3.10.10.10">
    <property type="entry name" value="HIV Type 1 Reverse Transcriptase, subunit A, domain 1"/>
    <property type="match status" value="1"/>
</dbReference>
<dbReference type="PANTHER" id="PTHR33064:SF37">
    <property type="entry name" value="RIBONUCLEASE H"/>
    <property type="match status" value="1"/>
</dbReference>
<dbReference type="PANTHER" id="PTHR33064">
    <property type="entry name" value="POL PROTEIN"/>
    <property type="match status" value="1"/>
</dbReference>
<dbReference type="GO" id="GO:0004523">
    <property type="term" value="F:RNA-DNA hybrid ribonuclease activity"/>
    <property type="evidence" value="ECO:0007669"/>
    <property type="project" value="UniProtKB-EC"/>
</dbReference>